<sequence length="59" mass="6910">MKNSEDRKELLEAKLYQVAPMLREGDRVRRAHSFMPSTKERPVFLEVRAATLKRPAKNL</sequence>
<reference evidence="1" key="1">
    <citation type="journal article" date="2023" name="Insect Mol. Biol.">
        <title>Genome sequencing provides insights into the evolution of gene families encoding plant cell wall-degrading enzymes in longhorned beetles.</title>
        <authorList>
            <person name="Shin N.R."/>
            <person name="Okamura Y."/>
            <person name="Kirsch R."/>
            <person name="Pauchet Y."/>
        </authorList>
    </citation>
    <scope>NUCLEOTIDE SEQUENCE</scope>
    <source>
        <strain evidence="1">RBIC_L_NR</strain>
    </source>
</reference>
<dbReference type="Proteomes" id="UP001162156">
    <property type="component" value="Unassembled WGS sequence"/>
</dbReference>
<name>A0AAV8WTS8_9CUCU</name>
<keyword evidence="2" id="KW-1185">Reference proteome</keyword>
<dbReference type="EMBL" id="JANEYF010004857">
    <property type="protein sequence ID" value="KAJ8929839.1"/>
    <property type="molecule type" value="Genomic_DNA"/>
</dbReference>
<proteinExistence type="predicted"/>
<evidence type="ECO:0000313" key="1">
    <source>
        <dbReference type="EMBL" id="KAJ8929839.1"/>
    </source>
</evidence>
<gene>
    <name evidence="1" type="ORF">NQ314_017442</name>
</gene>
<dbReference type="AlphaFoldDB" id="A0AAV8WTS8"/>
<accession>A0AAV8WTS8</accession>
<evidence type="ECO:0000313" key="2">
    <source>
        <dbReference type="Proteomes" id="UP001162156"/>
    </source>
</evidence>
<organism evidence="1 2">
    <name type="scientific">Rhamnusium bicolor</name>
    <dbReference type="NCBI Taxonomy" id="1586634"/>
    <lineage>
        <taxon>Eukaryota</taxon>
        <taxon>Metazoa</taxon>
        <taxon>Ecdysozoa</taxon>
        <taxon>Arthropoda</taxon>
        <taxon>Hexapoda</taxon>
        <taxon>Insecta</taxon>
        <taxon>Pterygota</taxon>
        <taxon>Neoptera</taxon>
        <taxon>Endopterygota</taxon>
        <taxon>Coleoptera</taxon>
        <taxon>Polyphaga</taxon>
        <taxon>Cucujiformia</taxon>
        <taxon>Chrysomeloidea</taxon>
        <taxon>Cerambycidae</taxon>
        <taxon>Lepturinae</taxon>
        <taxon>Rhagiini</taxon>
        <taxon>Rhamnusium</taxon>
    </lineage>
</organism>
<protein>
    <submittedName>
        <fullName evidence="1">Uncharacterized protein</fullName>
    </submittedName>
</protein>
<comment type="caution">
    <text evidence="1">The sequence shown here is derived from an EMBL/GenBank/DDBJ whole genome shotgun (WGS) entry which is preliminary data.</text>
</comment>